<evidence type="ECO:0000256" key="2">
    <source>
        <dbReference type="ARBA" id="ARBA00001946"/>
    </source>
</evidence>
<evidence type="ECO:0000313" key="16">
    <source>
        <dbReference type="EMBL" id="AWU66596.1"/>
    </source>
</evidence>
<evidence type="ECO:0000259" key="14">
    <source>
        <dbReference type="Pfam" id="PF02879"/>
    </source>
</evidence>
<comment type="cofactor">
    <cofactor evidence="2">
        <name>Mg(2+)</name>
        <dbReference type="ChEBI" id="CHEBI:18420"/>
    </cofactor>
</comment>
<dbReference type="InterPro" id="IPR005844">
    <property type="entry name" value="A-D-PHexomutase_a/b/a-I"/>
</dbReference>
<evidence type="ECO:0000256" key="3">
    <source>
        <dbReference type="ARBA" id="ARBA00004699"/>
    </source>
</evidence>
<keyword evidence="7" id="KW-0597">Phosphoprotein</keyword>
<evidence type="ECO:0000256" key="9">
    <source>
        <dbReference type="ARBA" id="ARBA00022842"/>
    </source>
</evidence>
<protein>
    <recommendedName>
        <fullName evidence="6">Phosphomannomutase</fullName>
        <ecNumber evidence="5">5.4.2.8</ecNumber>
    </recommendedName>
</protein>
<proteinExistence type="inferred from homology"/>
<dbReference type="NCBIfam" id="NF011943">
    <property type="entry name" value="PRK15414.1"/>
    <property type="match status" value="1"/>
</dbReference>
<keyword evidence="8 11" id="KW-0479">Metal-binding</keyword>
<feature type="domain" description="Alpha-D-phosphohexomutase C-terminal" evidence="12">
    <location>
        <begin position="379"/>
        <end position="443"/>
    </location>
</feature>
<dbReference type="PANTHER" id="PTHR43771">
    <property type="entry name" value="PHOSPHOMANNOMUTASE"/>
    <property type="match status" value="1"/>
</dbReference>
<feature type="domain" description="Alpha-D-phosphohexomutase alpha/beta/alpha" evidence="15">
    <location>
        <begin position="264"/>
        <end position="374"/>
    </location>
</feature>
<evidence type="ECO:0000256" key="4">
    <source>
        <dbReference type="ARBA" id="ARBA00010231"/>
    </source>
</evidence>
<dbReference type="PROSITE" id="PS00710">
    <property type="entry name" value="PGM_PMM"/>
    <property type="match status" value="1"/>
</dbReference>
<dbReference type="PANTHER" id="PTHR43771:SF1">
    <property type="entry name" value="PHOSPHOMANNOMUTASE"/>
    <property type="match status" value="1"/>
</dbReference>
<comment type="similarity">
    <text evidence="4 11">Belongs to the phosphohexose mutase family.</text>
</comment>
<dbReference type="Pfam" id="PF02880">
    <property type="entry name" value="PGM_PMM_III"/>
    <property type="match status" value="1"/>
</dbReference>
<feature type="domain" description="Alpha-D-phosphohexomutase alpha/beta/alpha" evidence="14">
    <location>
        <begin position="153"/>
        <end position="259"/>
    </location>
</feature>
<dbReference type="Gene3D" id="3.40.120.10">
    <property type="entry name" value="Alpha-D-Glucose-1,6-Bisphosphate, subunit A, domain 3"/>
    <property type="match status" value="3"/>
</dbReference>
<dbReference type="PRINTS" id="PR00509">
    <property type="entry name" value="PGMPMM"/>
</dbReference>
<dbReference type="InterPro" id="IPR005841">
    <property type="entry name" value="Alpha-D-phosphohexomutase_SF"/>
</dbReference>
<comment type="catalytic activity">
    <reaction evidence="1">
        <text>alpha-D-mannose 1-phosphate = D-mannose 6-phosphate</text>
        <dbReference type="Rhea" id="RHEA:11140"/>
        <dbReference type="ChEBI" id="CHEBI:58409"/>
        <dbReference type="ChEBI" id="CHEBI:58735"/>
        <dbReference type="EC" id="5.4.2.8"/>
    </reaction>
</comment>
<comment type="pathway">
    <text evidence="3">Nucleotide-sugar biosynthesis; GDP-alpha-D-mannose biosynthesis; alpha-D-mannose 1-phosphate from D-fructose 6-phosphate: step 2/2.</text>
</comment>
<accession>A0A2Z4BVB8</accession>
<keyword evidence="10" id="KW-0413">Isomerase</keyword>
<dbReference type="Pfam" id="PF02878">
    <property type="entry name" value="PGM_PMM_I"/>
    <property type="match status" value="1"/>
</dbReference>
<dbReference type="InterPro" id="IPR005845">
    <property type="entry name" value="A-D-PHexomutase_a/b/a-II"/>
</dbReference>
<dbReference type="AlphaFoldDB" id="A0A2Z4BVB8"/>
<dbReference type="GO" id="GO:0005975">
    <property type="term" value="P:carbohydrate metabolic process"/>
    <property type="evidence" value="ECO:0007669"/>
    <property type="project" value="InterPro"/>
</dbReference>
<dbReference type="InterPro" id="IPR016066">
    <property type="entry name" value="A-D-PHexomutase_CS"/>
</dbReference>
<sequence length="456" mass="50544">MSKLTCFKAYDIRGKLGEELNEDIAYRIGRAYGEFLKPKTIVVGGDVRLTSESLKLALANGLMDAGTDILDIGLSGTEEIYFATFHLGVDGGIEVTASHNPMDYNGMKLVRENAKPISGDTGLRDVQRLAEENNFAPVDAQLRGSYKKISILDAYVDHLMGYIDFANFTRPMKLVVNSGNGAAGHVIDAIEKRFVAASVPVSFIKVHHQPDGTFPNGIPNPLLPECRKDTADAVKEHGADLGIAFDGDFDRCFLFDGEGQFIEGYYIVGLLAEAFLQKEPGAKIIHDPRLTWNTIDIVTKAGGIPVMSKTGHAFIKERMRKEDAIYGGEMSAHHYFRDFAYCDSGMIPWLLVAELIAKSNLSLETLVSERMNAYPCSGEINYKVNNASVMIEAIEQQYALMAEQIDKVDGLSMEFSDWRFNIRTSNTEPLLRLNVETKSNTEKVKLKVSDLEVFIK</sequence>
<feature type="domain" description="Alpha-D-phosphohexomutase alpha/beta/alpha" evidence="13">
    <location>
        <begin position="7"/>
        <end position="127"/>
    </location>
</feature>
<evidence type="ECO:0000256" key="5">
    <source>
        <dbReference type="ARBA" id="ARBA00012730"/>
    </source>
</evidence>
<dbReference type="GO" id="GO:0000287">
    <property type="term" value="F:magnesium ion binding"/>
    <property type="evidence" value="ECO:0007669"/>
    <property type="project" value="InterPro"/>
</dbReference>
<reference evidence="16" key="1">
    <citation type="submission" date="2018-05" db="EMBL/GenBank/DDBJ databases">
        <authorList>
            <person name="Lanie J.A."/>
            <person name="Ng W.-L."/>
            <person name="Kazmierczak K.M."/>
            <person name="Andrzejewski T.M."/>
            <person name="Davidsen T.M."/>
            <person name="Wayne K.J."/>
            <person name="Tettelin H."/>
            <person name="Glass J.I."/>
            <person name="Rusch D."/>
            <person name="Podicherti R."/>
            <person name="Tsui H.-C.T."/>
            <person name="Winkler M.E."/>
        </authorList>
    </citation>
    <scope>NUCLEOTIDE SEQUENCE</scope>
    <source>
        <strain evidence="16">O7_G3344</strain>
    </source>
</reference>
<evidence type="ECO:0000256" key="7">
    <source>
        <dbReference type="ARBA" id="ARBA00022553"/>
    </source>
</evidence>
<dbReference type="SUPFAM" id="SSF55957">
    <property type="entry name" value="Phosphoglucomutase, C-terminal domain"/>
    <property type="match status" value="1"/>
</dbReference>
<dbReference type="EMBL" id="MH325889">
    <property type="protein sequence ID" value="AWU66596.1"/>
    <property type="molecule type" value="Genomic_DNA"/>
</dbReference>
<evidence type="ECO:0000256" key="1">
    <source>
        <dbReference type="ARBA" id="ARBA00000586"/>
    </source>
</evidence>
<dbReference type="InterPro" id="IPR036900">
    <property type="entry name" value="A-D-PHexomutase_C_sf"/>
</dbReference>
<evidence type="ECO:0000259" key="15">
    <source>
        <dbReference type="Pfam" id="PF02880"/>
    </source>
</evidence>
<dbReference type="Pfam" id="PF02879">
    <property type="entry name" value="PGM_PMM_II"/>
    <property type="match status" value="1"/>
</dbReference>
<evidence type="ECO:0000256" key="6">
    <source>
        <dbReference type="ARBA" id="ARBA00021706"/>
    </source>
</evidence>
<dbReference type="Gene3D" id="3.30.310.50">
    <property type="entry name" value="Alpha-D-phosphohexomutase, C-terminal domain"/>
    <property type="match status" value="1"/>
</dbReference>
<evidence type="ECO:0000259" key="13">
    <source>
        <dbReference type="Pfam" id="PF02878"/>
    </source>
</evidence>
<dbReference type="EC" id="5.4.2.8" evidence="5"/>
<evidence type="ECO:0000256" key="8">
    <source>
        <dbReference type="ARBA" id="ARBA00022723"/>
    </source>
</evidence>
<name>A0A2Z4BVB8_CITBR</name>
<evidence type="ECO:0000256" key="11">
    <source>
        <dbReference type="RuleBase" id="RU004326"/>
    </source>
</evidence>
<keyword evidence="9 11" id="KW-0460">Magnesium</keyword>
<dbReference type="Pfam" id="PF00408">
    <property type="entry name" value="PGM_PMM_IV"/>
    <property type="match status" value="1"/>
</dbReference>
<dbReference type="GO" id="GO:0004615">
    <property type="term" value="F:phosphomannomutase activity"/>
    <property type="evidence" value="ECO:0007669"/>
    <property type="project" value="UniProtKB-EC"/>
</dbReference>
<dbReference type="InterPro" id="IPR005846">
    <property type="entry name" value="A-D-PHexomutase_a/b/a-III"/>
</dbReference>
<gene>
    <name evidence="16" type="primary">manB</name>
</gene>
<evidence type="ECO:0000256" key="10">
    <source>
        <dbReference type="ARBA" id="ARBA00023235"/>
    </source>
</evidence>
<dbReference type="CDD" id="cd03089">
    <property type="entry name" value="PMM_PGM"/>
    <property type="match status" value="1"/>
</dbReference>
<dbReference type="SUPFAM" id="SSF53738">
    <property type="entry name" value="Phosphoglucomutase, first 3 domains"/>
    <property type="match status" value="3"/>
</dbReference>
<evidence type="ECO:0000259" key="12">
    <source>
        <dbReference type="Pfam" id="PF00408"/>
    </source>
</evidence>
<dbReference type="InterPro" id="IPR005843">
    <property type="entry name" value="A-D-PHexomutase_C"/>
</dbReference>
<dbReference type="InterPro" id="IPR016055">
    <property type="entry name" value="A-D-PHexomutase_a/b/a-I/II/III"/>
</dbReference>
<organism evidence="16">
    <name type="scientific">Citrobacter braakii</name>
    <dbReference type="NCBI Taxonomy" id="57706"/>
    <lineage>
        <taxon>Bacteria</taxon>
        <taxon>Pseudomonadati</taxon>
        <taxon>Pseudomonadota</taxon>
        <taxon>Gammaproteobacteria</taxon>
        <taxon>Enterobacterales</taxon>
        <taxon>Enterobacteriaceae</taxon>
        <taxon>Citrobacter</taxon>
        <taxon>Citrobacter freundii complex</taxon>
    </lineage>
</organism>